<dbReference type="Gene3D" id="1.20.910.10">
    <property type="entry name" value="Heme oxygenase-like"/>
    <property type="match status" value="1"/>
</dbReference>
<dbReference type="Proteomes" id="UP000247681">
    <property type="component" value="Unassembled WGS sequence"/>
</dbReference>
<dbReference type="EMBL" id="QJHL01000001">
    <property type="protein sequence ID" value="PXY46718.1"/>
    <property type="molecule type" value="Genomic_DNA"/>
</dbReference>
<name>A0A2V4C5V2_9FLAO</name>
<dbReference type="RefSeq" id="WP_110345724.1">
    <property type="nucleotide sequence ID" value="NZ_QJHL01000001.1"/>
</dbReference>
<organism evidence="1 2">
    <name type="scientific">Flavobacterium hydrophilum</name>
    <dbReference type="NCBI Taxonomy" id="2211445"/>
    <lineage>
        <taxon>Bacteria</taxon>
        <taxon>Pseudomonadati</taxon>
        <taxon>Bacteroidota</taxon>
        <taxon>Flavobacteriia</taxon>
        <taxon>Flavobacteriales</taxon>
        <taxon>Flavobacteriaceae</taxon>
        <taxon>Flavobacterium</taxon>
    </lineage>
</organism>
<dbReference type="InterPro" id="IPR016053">
    <property type="entry name" value="Haem_Oase-like"/>
</dbReference>
<dbReference type="SUPFAM" id="SSF48613">
    <property type="entry name" value="Heme oxygenase-like"/>
    <property type="match status" value="1"/>
</dbReference>
<keyword evidence="2" id="KW-1185">Reference proteome</keyword>
<dbReference type="GO" id="GO:0004392">
    <property type="term" value="F:heme oxygenase (decyclizing) activity"/>
    <property type="evidence" value="ECO:0007669"/>
    <property type="project" value="InterPro"/>
</dbReference>
<sequence length="200" mass="22513">MSGNSTSLVSSAFLSDLKNQTSDSHRKLESLTISASILSPDMKILDYIHYLSLMYDVHKNTESVIFPLLSEIITDLDKRRKSHLIEEDLDFLQYNKTDSNNVFSTKEITIPFALGILYVIEGSSLGGRFILKNVSKIPGLDNGHGTLYFQGYGDTTGTFWKNFLGFLSEYEENHNCGNAIIEGAIYAFNSIYNHFRSISE</sequence>
<gene>
    <name evidence="1" type="ORF">DMB68_06030</name>
</gene>
<protein>
    <recommendedName>
        <fullName evidence="3">Heme oxygenase</fullName>
    </recommendedName>
</protein>
<dbReference type="Pfam" id="PF01126">
    <property type="entry name" value="Heme_oxygenase"/>
    <property type="match status" value="1"/>
</dbReference>
<evidence type="ECO:0000313" key="2">
    <source>
        <dbReference type="Proteomes" id="UP000247681"/>
    </source>
</evidence>
<dbReference type="AlphaFoldDB" id="A0A2V4C5V2"/>
<evidence type="ECO:0008006" key="3">
    <source>
        <dbReference type="Google" id="ProtNLM"/>
    </source>
</evidence>
<proteinExistence type="predicted"/>
<accession>A0A2V4C5V2</accession>
<evidence type="ECO:0000313" key="1">
    <source>
        <dbReference type="EMBL" id="PXY46718.1"/>
    </source>
</evidence>
<dbReference type="CDD" id="cd19166">
    <property type="entry name" value="HemeO-bac"/>
    <property type="match status" value="1"/>
</dbReference>
<dbReference type="OrthoDB" id="114943at2"/>
<dbReference type="InterPro" id="IPR016084">
    <property type="entry name" value="Haem_Oase-like_multi-hlx"/>
</dbReference>
<reference evidence="1 2" key="1">
    <citation type="submission" date="2018-05" db="EMBL/GenBank/DDBJ databases">
        <title>Flavobacterium sp. strain IMCC34758, incomplete genome.</title>
        <authorList>
            <person name="Joung Y."/>
        </authorList>
    </citation>
    <scope>NUCLEOTIDE SEQUENCE [LARGE SCALE GENOMIC DNA]</scope>
    <source>
        <strain evidence="1 2">IMCC34758</strain>
    </source>
</reference>
<comment type="caution">
    <text evidence="1">The sequence shown here is derived from an EMBL/GenBank/DDBJ whole genome shotgun (WGS) entry which is preliminary data.</text>
</comment>
<dbReference type="GO" id="GO:0006788">
    <property type="term" value="P:heme oxidation"/>
    <property type="evidence" value="ECO:0007669"/>
    <property type="project" value="InterPro"/>
</dbReference>